<dbReference type="AlphaFoldDB" id="A0AAV2THK9"/>
<dbReference type="GO" id="GO:0045089">
    <property type="term" value="P:positive regulation of innate immune response"/>
    <property type="evidence" value="ECO:0007669"/>
    <property type="project" value="TreeGrafter"/>
</dbReference>
<evidence type="ECO:0008006" key="7">
    <source>
        <dbReference type="Google" id="ProtNLM"/>
    </source>
</evidence>
<proteinExistence type="inferred from homology"/>
<comment type="caution">
    <text evidence="5">The sequence shown here is derived from an EMBL/GenBank/DDBJ whole genome shotgun (WGS) entry which is preliminary data.</text>
</comment>
<feature type="compositionally biased region" description="Low complexity" evidence="4">
    <location>
        <begin position="146"/>
        <end position="162"/>
    </location>
</feature>
<dbReference type="PANTHER" id="PTHR13293:SF6">
    <property type="entry name" value="AKIRIN-RELATED"/>
    <property type="match status" value="1"/>
</dbReference>
<evidence type="ECO:0000256" key="1">
    <source>
        <dbReference type="ARBA" id="ARBA00004123"/>
    </source>
</evidence>
<feature type="region of interest" description="Disordered" evidence="4">
    <location>
        <begin position="113"/>
        <end position="162"/>
    </location>
</feature>
<sequence length="232" mass="26096">MACATLKRSQNFDLLDSAAAKRRKFGPSCTRLIPPSGRSILDSPFVPSQPITQTQLKRRIKEEIKRLQRRRLIPRFLGTPAPAAQSTFSSDLRVENNAAIASCSGSLRSLVLRSPQRDGQDSDGEHSPLRSNEPRLRTFTSVENDPLPLSSGPSLSQSPSSSVRPLDSVPIFTLPQVTTLCDRLIKEREDELREEYDNILSCKLAEQYEAFLKFNHDQLYSRFQNTPMSYVS</sequence>
<dbReference type="PANTHER" id="PTHR13293">
    <property type="entry name" value="AKIRIN-RELATED"/>
    <property type="match status" value="1"/>
</dbReference>
<dbReference type="GO" id="GO:0003712">
    <property type="term" value="F:transcription coregulator activity"/>
    <property type="evidence" value="ECO:0007669"/>
    <property type="project" value="TreeGrafter"/>
</dbReference>
<comment type="subcellular location">
    <subcellularLocation>
        <location evidence="1">Nucleus</location>
    </subcellularLocation>
</comment>
<keyword evidence="3" id="KW-0539">Nucleus</keyword>
<protein>
    <recommendedName>
        <fullName evidence="7">Akirin</fullName>
    </recommendedName>
</protein>
<evidence type="ECO:0000256" key="2">
    <source>
        <dbReference type="ARBA" id="ARBA00005625"/>
    </source>
</evidence>
<dbReference type="GO" id="GO:0045944">
    <property type="term" value="P:positive regulation of transcription by RNA polymerase II"/>
    <property type="evidence" value="ECO:0007669"/>
    <property type="project" value="TreeGrafter"/>
</dbReference>
<evidence type="ECO:0000256" key="3">
    <source>
        <dbReference type="ARBA" id="ARBA00023242"/>
    </source>
</evidence>
<dbReference type="InterPro" id="IPR024132">
    <property type="entry name" value="Akirin"/>
</dbReference>
<evidence type="ECO:0000313" key="6">
    <source>
        <dbReference type="Proteomes" id="UP001497525"/>
    </source>
</evidence>
<gene>
    <name evidence="5" type="ORF">CDAUBV1_LOCUS10036</name>
</gene>
<dbReference type="EMBL" id="CAXLJL010000279">
    <property type="protein sequence ID" value="CAL5135930.1"/>
    <property type="molecule type" value="Genomic_DNA"/>
</dbReference>
<dbReference type="GO" id="GO:0000785">
    <property type="term" value="C:chromatin"/>
    <property type="evidence" value="ECO:0007669"/>
    <property type="project" value="TreeGrafter"/>
</dbReference>
<accession>A0AAV2THK9</accession>
<feature type="compositionally biased region" description="Basic and acidic residues" evidence="4">
    <location>
        <begin position="115"/>
        <end position="136"/>
    </location>
</feature>
<dbReference type="Proteomes" id="UP001497525">
    <property type="component" value="Unassembled WGS sequence"/>
</dbReference>
<evidence type="ECO:0000256" key="4">
    <source>
        <dbReference type="SAM" id="MobiDB-lite"/>
    </source>
</evidence>
<evidence type="ECO:0000313" key="5">
    <source>
        <dbReference type="EMBL" id="CAL5135930.1"/>
    </source>
</evidence>
<dbReference type="GO" id="GO:0005634">
    <property type="term" value="C:nucleus"/>
    <property type="evidence" value="ECO:0007669"/>
    <property type="project" value="UniProtKB-SubCell"/>
</dbReference>
<organism evidence="5 6">
    <name type="scientific">Calicophoron daubneyi</name>
    <name type="common">Rumen fluke</name>
    <name type="synonym">Paramphistomum daubneyi</name>
    <dbReference type="NCBI Taxonomy" id="300641"/>
    <lineage>
        <taxon>Eukaryota</taxon>
        <taxon>Metazoa</taxon>
        <taxon>Spiralia</taxon>
        <taxon>Lophotrochozoa</taxon>
        <taxon>Platyhelminthes</taxon>
        <taxon>Trematoda</taxon>
        <taxon>Digenea</taxon>
        <taxon>Plagiorchiida</taxon>
        <taxon>Pronocephalata</taxon>
        <taxon>Paramphistomoidea</taxon>
        <taxon>Paramphistomidae</taxon>
        <taxon>Calicophoron</taxon>
    </lineage>
</organism>
<comment type="similarity">
    <text evidence="2">Belongs to the akirin family.</text>
</comment>
<name>A0AAV2THK9_CALDB</name>
<reference evidence="5" key="1">
    <citation type="submission" date="2024-06" db="EMBL/GenBank/DDBJ databases">
        <authorList>
            <person name="Liu X."/>
            <person name="Lenzi L."/>
            <person name="Haldenby T S."/>
            <person name="Uol C."/>
        </authorList>
    </citation>
    <scope>NUCLEOTIDE SEQUENCE</scope>
</reference>